<evidence type="ECO:0000313" key="12">
    <source>
        <dbReference type="Proteomes" id="UP000694844"/>
    </source>
</evidence>
<dbReference type="InterPro" id="IPR011042">
    <property type="entry name" value="6-blade_b-propeller_TolB-like"/>
</dbReference>
<dbReference type="CDD" id="cd14954">
    <property type="entry name" value="NHL_TRIM71_like"/>
    <property type="match status" value="1"/>
</dbReference>
<dbReference type="RefSeq" id="XP_022308666.1">
    <property type="nucleotide sequence ID" value="XM_022452958.1"/>
</dbReference>
<keyword evidence="5" id="KW-0862">Zinc</keyword>
<keyword evidence="4 6" id="KW-0863">Zinc-finger</keyword>
<dbReference type="GO" id="GO:0008270">
    <property type="term" value="F:zinc ion binding"/>
    <property type="evidence" value="ECO:0007669"/>
    <property type="project" value="UniProtKB-KW"/>
</dbReference>
<proteinExistence type="predicted"/>
<feature type="domain" description="B box-type" evidence="11">
    <location>
        <begin position="153"/>
        <end position="195"/>
    </location>
</feature>
<feature type="compositionally biased region" description="Polar residues" evidence="9">
    <location>
        <begin position="576"/>
        <end position="591"/>
    </location>
</feature>
<dbReference type="Proteomes" id="UP000694844">
    <property type="component" value="Chromosome 9"/>
</dbReference>
<feature type="repeat" description="NHL" evidence="7">
    <location>
        <begin position="855"/>
        <end position="895"/>
    </location>
</feature>
<dbReference type="InterPro" id="IPR001258">
    <property type="entry name" value="NHL_repeat"/>
</dbReference>
<dbReference type="SUPFAM" id="SSF101898">
    <property type="entry name" value="NHL repeat"/>
    <property type="match status" value="1"/>
</dbReference>
<feature type="compositionally biased region" description="Basic and acidic residues" evidence="9">
    <location>
        <begin position="620"/>
        <end position="629"/>
    </location>
</feature>
<dbReference type="FunFam" id="2.120.10.30:FF:000037">
    <property type="entry name" value="Uncharacterized protein, isoform E"/>
    <property type="match status" value="1"/>
</dbReference>
<dbReference type="InterPro" id="IPR000315">
    <property type="entry name" value="Znf_B-box"/>
</dbReference>
<dbReference type="Pfam" id="PF01436">
    <property type="entry name" value="NHL"/>
    <property type="match status" value="4"/>
</dbReference>
<keyword evidence="1" id="KW-0597">Phosphoprotein</keyword>
<feature type="repeat" description="NHL" evidence="7">
    <location>
        <begin position="805"/>
        <end position="848"/>
    </location>
</feature>
<evidence type="ECO:0000313" key="13">
    <source>
        <dbReference type="RefSeq" id="XP_022308666.1"/>
    </source>
</evidence>
<dbReference type="SUPFAM" id="SSF57850">
    <property type="entry name" value="RING/U-box"/>
    <property type="match status" value="1"/>
</dbReference>
<dbReference type="CDD" id="cd16524">
    <property type="entry name" value="RING-HC_NHL-1-like"/>
    <property type="match status" value="1"/>
</dbReference>
<evidence type="ECO:0000256" key="9">
    <source>
        <dbReference type="SAM" id="MobiDB-lite"/>
    </source>
</evidence>
<accession>A0A8B8C0S8</accession>
<dbReference type="Pfam" id="PF17170">
    <property type="entry name" value="DUF5128"/>
    <property type="match status" value="1"/>
</dbReference>
<keyword evidence="2" id="KW-0479">Metal-binding</keyword>
<keyword evidence="3" id="KW-0677">Repeat</keyword>
<feature type="region of interest" description="Disordered" evidence="9">
    <location>
        <begin position="610"/>
        <end position="629"/>
    </location>
</feature>
<dbReference type="Gene3D" id="3.30.40.10">
    <property type="entry name" value="Zinc/RING finger domain, C3HC4 (zinc finger)"/>
    <property type="match status" value="1"/>
</dbReference>
<evidence type="ECO:0000256" key="8">
    <source>
        <dbReference type="SAM" id="Coils"/>
    </source>
</evidence>
<feature type="compositionally biased region" description="Basic and acidic residues" evidence="9">
    <location>
        <begin position="667"/>
        <end position="687"/>
    </location>
</feature>
<feature type="repeat" description="NHL" evidence="7">
    <location>
        <begin position="899"/>
        <end position="942"/>
    </location>
</feature>
<organism evidence="12 13">
    <name type="scientific">Crassostrea virginica</name>
    <name type="common">Eastern oyster</name>
    <dbReference type="NCBI Taxonomy" id="6565"/>
    <lineage>
        <taxon>Eukaryota</taxon>
        <taxon>Metazoa</taxon>
        <taxon>Spiralia</taxon>
        <taxon>Lophotrochozoa</taxon>
        <taxon>Mollusca</taxon>
        <taxon>Bivalvia</taxon>
        <taxon>Autobranchia</taxon>
        <taxon>Pteriomorphia</taxon>
        <taxon>Ostreida</taxon>
        <taxon>Ostreoidea</taxon>
        <taxon>Ostreidae</taxon>
        <taxon>Crassostrea</taxon>
    </lineage>
</organism>
<dbReference type="PROSITE" id="PS50119">
    <property type="entry name" value="ZF_BBOX"/>
    <property type="match status" value="1"/>
</dbReference>
<evidence type="ECO:0000256" key="6">
    <source>
        <dbReference type="PROSITE-ProRule" id="PRU00024"/>
    </source>
</evidence>
<evidence type="ECO:0000256" key="1">
    <source>
        <dbReference type="ARBA" id="ARBA00022553"/>
    </source>
</evidence>
<dbReference type="GO" id="GO:0061630">
    <property type="term" value="F:ubiquitin protein ligase activity"/>
    <property type="evidence" value="ECO:0007669"/>
    <property type="project" value="TreeGrafter"/>
</dbReference>
<dbReference type="FunFam" id="2.120.10.30:FF:000013">
    <property type="entry name" value="E3 ubiquitin-protein ligase TRIM71"/>
    <property type="match status" value="1"/>
</dbReference>
<feature type="compositionally biased region" description="Low complexity" evidence="9">
    <location>
        <begin position="375"/>
        <end position="399"/>
    </location>
</feature>
<dbReference type="GO" id="GO:0043161">
    <property type="term" value="P:proteasome-mediated ubiquitin-dependent protein catabolic process"/>
    <property type="evidence" value="ECO:0007669"/>
    <property type="project" value="TreeGrafter"/>
</dbReference>
<evidence type="ECO:0000256" key="5">
    <source>
        <dbReference type="ARBA" id="ARBA00022833"/>
    </source>
</evidence>
<keyword evidence="12" id="KW-1185">Reference proteome</keyword>
<keyword evidence="8" id="KW-0175">Coiled coil</keyword>
<dbReference type="InterPro" id="IPR013083">
    <property type="entry name" value="Znf_RING/FYVE/PHD"/>
</dbReference>
<feature type="repeat" description="NHL" evidence="7">
    <location>
        <begin position="757"/>
        <end position="801"/>
    </location>
</feature>
<protein>
    <submittedName>
        <fullName evidence="13">RING finger protein nhl-1-like</fullName>
    </submittedName>
</protein>
<feature type="repeat" description="NHL" evidence="7">
    <location>
        <begin position="996"/>
        <end position="1033"/>
    </location>
</feature>
<feature type="region of interest" description="Disordered" evidence="9">
    <location>
        <begin position="667"/>
        <end position="723"/>
    </location>
</feature>
<dbReference type="PANTHER" id="PTHR24104:SF47">
    <property type="entry name" value="E3 UBIQUITIN-PROTEIN LIGASE NHLRC1"/>
    <property type="match status" value="1"/>
</dbReference>
<evidence type="ECO:0000256" key="2">
    <source>
        <dbReference type="ARBA" id="ARBA00022723"/>
    </source>
</evidence>
<feature type="compositionally biased region" description="Low complexity" evidence="9">
    <location>
        <begin position="688"/>
        <end position="707"/>
    </location>
</feature>
<dbReference type="KEGG" id="cvn:111114588"/>
<gene>
    <name evidence="13" type="primary">LOC111114588</name>
</gene>
<reference evidence="13" key="1">
    <citation type="submission" date="2025-08" db="UniProtKB">
        <authorList>
            <consortium name="RefSeq"/>
        </authorList>
    </citation>
    <scope>IDENTIFICATION</scope>
    <source>
        <tissue evidence="13">Whole sample</tissue>
    </source>
</reference>
<dbReference type="Gene3D" id="2.120.10.30">
    <property type="entry name" value="TolB, C-terminal domain"/>
    <property type="match status" value="3"/>
</dbReference>
<dbReference type="InterPro" id="IPR027370">
    <property type="entry name" value="Znf-RING_euk"/>
</dbReference>
<feature type="compositionally biased region" description="Pro residues" evidence="9">
    <location>
        <begin position="400"/>
        <end position="410"/>
    </location>
</feature>
<dbReference type="AlphaFoldDB" id="A0A8B8C0S8"/>
<feature type="region of interest" description="Disordered" evidence="9">
    <location>
        <begin position="366"/>
        <end position="426"/>
    </location>
</feature>
<feature type="region of interest" description="Disordered" evidence="9">
    <location>
        <begin position="565"/>
        <end position="597"/>
    </location>
</feature>
<feature type="repeat" description="NHL" evidence="7">
    <location>
        <begin position="946"/>
        <end position="989"/>
    </location>
</feature>
<dbReference type="InterPro" id="IPR050952">
    <property type="entry name" value="TRIM-NHL_E3_ligases"/>
</dbReference>
<evidence type="ECO:0000259" key="11">
    <source>
        <dbReference type="PROSITE" id="PS50119"/>
    </source>
</evidence>
<dbReference type="PROSITE" id="PS50089">
    <property type="entry name" value="ZF_RING_2"/>
    <property type="match status" value="1"/>
</dbReference>
<dbReference type="PROSITE" id="PS51125">
    <property type="entry name" value="NHL"/>
    <property type="match status" value="6"/>
</dbReference>
<sequence>MAEGHTYSALRIDELLRCSICLDRYNNPKLLPCQHTYCESPCLEGLVRGLTRTLKCPECRAEHIVPYQGVSAYPNNLTIQNFLDLRPVNGDVEVATPGNANEASGNEDLFLIPNGACCAEAFDEEDEEQEEEEDFFLTRYPRFQNRISHLPHAPRRRCPVCSREVDISRCSHCDQLICTTCKNLHMEQIHREVSLVLSQLKRGVPRLTDIAGNLERKMEAIRQRVDSVKSDISEAIERYIIDLRSRQRLLHNEAETFLQGEIRTLTLHKDNVEVEMAMLASFVDTNESLFRRRFLVLPDDDVMDLKRQSENLLEKLRSYNADRYRPPQDRSIEFLMDGTRISNCISNYGEINTSPPRHAMVEEISADSPQTDTLSVSSVAATTSQTVSSPSRVSFSLPSPSSPQPTPLRPRPVTQQTTAAIPQSVPHTTSYFQHQGLATDDDLPIIINQDDLPAQYSDPPSFDLEYSPVSSPLSVTDQPIFFNSSVPYPHPYTGTIDNHVRTSATSHLQSPRFGLASTYPTWSTSTVPATRPTATTAAAVYTDAASSASVSSAYTSAGSESWRIPQYTREQDADSETSSEGVRSTRRSISLQERRRHNLSDTRLAALLGASSSSSSSYTEGHRQLSASERRFRSLSTGASVYRLNEARALIASTRQAAADRIRSIVEEAHESSSSSRTDRESPEERNSSPTRVRSLSSSPRSRPPVRFNIHYDDDEDSDSSTSGELLLARPSVTFYENESTVVASSLIKYTDKGRALYQIGQRGNDLSEFTWPRGVATTIRENRILVADSHNNRVQVFDNKGQFVRTFGTFGTGEGEFDSVTGIAVNSFGQIVVTDRMNQRIQIFDHNWNFQLMFGEEGVEPGQLLYPWGVASDNMGFIYVCDKENHRIQVFQSNGRFVREFGAMGHRLGYFDNPQYLAISPDNRVYVTDSNNHRIQVFSMYGDFLFSFGSHGSLQGQMKLPKGIAIDSQGFVVVADGGNNRIQVFHGDGRFYCMFGSYGSENGQFRGLEGIGILSNGDVVVSDRENHRIQIF</sequence>
<evidence type="ECO:0000259" key="10">
    <source>
        <dbReference type="PROSITE" id="PS50089"/>
    </source>
</evidence>
<dbReference type="OrthoDB" id="342730at2759"/>
<dbReference type="GeneID" id="111114588"/>
<dbReference type="Pfam" id="PF13445">
    <property type="entry name" value="zf-RING_UBOX"/>
    <property type="match status" value="1"/>
</dbReference>
<dbReference type="SMART" id="SM00184">
    <property type="entry name" value="RING"/>
    <property type="match status" value="1"/>
</dbReference>
<name>A0A8B8C0S8_CRAVI</name>
<evidence type="ECO:0000256" key="4">
    <source>
        <dbReference type="ARBA" id="ARBA00022771"/>
    </source>
</evidence>
<dbReference type="InterPro" id="IPR001841">
    <property type="entry name" value="Znf_RING"/>
</dbReference>
<dbReference type="PANTHER" id="PTHR24104">
    <property type="entry name" value="E3 UBIQUITIN-PROTEIN LIGASE NHLRC1-RELATED"/>
    <property type="match status" value="1"/>
</dbReference>
<dbReference type="GO" id="GO:0000209">
    <property type="term" value="P:protein polyubiquitination"/>
    <property type="evidence" value="ECO:0007669"/>
    <property type="project" value="TreeGrafter"/>
</dbReference>
<feature type="domain" description="RING-type" evidence="10">
    <location>
        <begin position="18"/>
        <end position="60"/>
    </location>
</feature>
<feature type="coiled-coil region" evidence="8">
    <location>
        <begin position="211"/>
        <end position="238"/>
    </location>
</feature>
<evidence type="ECO:0000256" key="7">
    <source>
        <dbReference type="PROSITE-ProRule" id="PRU00504"/>
    </source>
</evidence>
<evidence type="ECO:0000256" key="3">
    <source>
        <dbReference type="ARBA" id="ARBA00022737"/>
    </source>
</evidence>